<dbReference type="InterPro" id="IPR051337">
    <property type="entry name" value="OPA_Antiporter"/>
</dbReference>
<evidence type="ECO:0000256" key="6">
    <source>
        <dbReference type="SAM" id="Phobius"/>
    </source>
</evidence>
<sequence>MIGFLKPAPTIERLPEDKIKKTYKNYRIRMFIMIMIGYMSFYLVRKNFAIASPLLVQNLHFTKTEIGLISSAFAISYGLSKFILGTLADKSNVKNFLCTGLLASALINVGLGFTKNLWIFVILMILNGIFQAMGAPACHIVIGKWFRKNERGLKMSTWNTSHNIGGGLVGPLGTLSLFIFGANCYQSIFFLPAVICIVIVVIMFLIGADTPESVGLPSIQEYYGDEVLEEEKNVDKNALSMKDIMFKYVLKNKYVWILAITNIFIYIVRQGMVDWIPIYLTQSKHFSLADANWAMMLFEYAAIPATILIGWLSDVVFKGNRAPLGIICMLGVLVAVFIYWKTDSYLVSMLAVAFVGCFIYGPAMLINMSLIDLVPKFAVGSADGFAGLTAYLIGQLNADLLIGYFADKFGWNGAFIFMLIGAVCALFGLILLQVTVSKNKKKATN</sequence>
<dbReference type="RefSeq" id="WP_307486136.1">
    <property type="nucleotide sequence ID" value="NZ_JAUSUF010000005.1"/>
</dbReference>
<feature type="transmembrane region" description="Helical" evidence="6">
    <location>
        <begin position="64"/>
        <end position="84"/>
    </location>
</feature>
<comment type="subcellular location">
    <subcellularLocation>
        <location evidence="1">Cell membrane</location>
        <topology evidence="1">Multi-pass membrane protein</topology>
    </subcellularLocation>
</comment>
<feature type="transmembrane region" description="Helical" evidence="6">
    <location>
        <begin position="188"/>
        <end position="208"/>
    </location>
</feature>
<evidence type="ECO:0000256" key="3">
    <source>
        <dbReference type="ARBA" id="ARBA00022692"/>
    </source>
</evidence>
<feature type="transmembrane region" description="Helical" evidence="6">
    <location>
        <begin position="293"/>
        <end position="312"/>
    </location>
</feature>
<dbReference type="Pfam" id="PF07690">
    <property type="entry name" value="MFS_1"/>
    <property type="match status" value="1"/>
</dbReference>
<feature type="transmembrane region" description="Helical" evidence="6">
    <location>
        <begin position="119"/>
        <end position="142"/>
    </location>
</feature>
<feature type="transmembrane region" description="Helical" evidence="6">
    <location>
        <begin position="254"/>
        <end position="273"/>
    </location>
</feature>
<evidence type="ECO:0000313" key="9">
    <source>
        <dbReference type="Proteomes" id="UP001228504"/>
    </source>
</evidence>
<keyword evidence="3 6" id="KW-0812">Transmembrane</keyword>
<dbReference type="InterPro" id="IPR011701">
    <property type="entry name" value="MFS"/>
</dbReference>
<feature type="transmembrane region" description="Helical" evidence="6">
    <location>
        <begin position="26"/>
        <end position="44"/>
    </location>
</feature>
<dbReference type="CDD" id="cd17345">
    <property type="entry name" value="MFS_GlpT"/>
    <property type="match status" value="1"/>
</dbReference>
<feature type="transmembrane region" description="Helical" evidence="6">
    <location>
        <begin position="346"/>
        <end position="366"/>
    </location>
</feature>
<evidence type="ECO:0000256" key="4">
    <source>
        <dbReference type="ARBA" id="ARBA00022989"/>
    </source>
</evidence>
<dbReference type="Proteomes" id="UP001228504">
    <property type="component" value="Unassembled WGS sequence"/>
</dbReference>
<dbReference type="Gene3D" id="1.20.1250.20">
    <property type="entry name" value="MFS general substrate transporter like domains"/>
    <property type="match status" value="2"/>
</dbReference>
<keyword evidence="4 6" id="KW-1133">Transmembrane helix</keyword>
<feature type="transmembrane region" description="Helical" evidence="6">
    <location>
        <begin position="96"/>
        <end position="113"/>
    </location>
</feature>
<name>A0ABT9UUF8_9FIRM</name>
<dbReference type="EMBL" id="JAUSUF010000005">
    <property type="protein sequence ID" value="MDQ0149958.1"/>
    <property type="molecule type" value="Genomic_DNA"/>
</dbReference>
<evidence type="ECO:0000259" key="7">
    <source>
        <dbReference type="PROSITE" id="PS50850"/>
    </source>
</evidence>
<gene>
    <name evidence="8" type="ORF">J2S18_001889</name>
</gene>
<evidence type="ECO:0000256" key="5">
    <source>
        <dbReference type="ARBA" id="ARBA00023136"/>
    </source>
</evidence>
<dbReference type="PANTHER" id="PTHR43826:SF6">
    <property type="entry name" value="GLYCEROL-3-PHOSPHATE TRANSPORTER"/>
    <property type="match status" value="1"/>
</dbReference>
<comment type="caution">
    <text evidence="8">The sequence shown here is derived from an EMBL/GenBank/DDBJ whole genome shotgun (WGS) entry which is preliminary data.</text>
</comment>
<accession>A0ABT9UUF8</accession>
<dbReference type="InterPro" id="IPR000849">
    <property type="entry name" value="Sugar_P_transporter"/>
</dbReference>
<dbReference type="PROSITE" id="PS50850">
    <property type="entry name" value="MFS"/>
    <property type="match status" value="1"/>
</dbReference>
<evidence type="ECO:0000313" key="8">
    <source>
        <dbReference type="EMBL" id="MDQ0149958.1"/>
    </source>
</evidence>
<keyword evidence="2" id="KW-0813">Transport</keyword>
<organism evidence="8 9">
    <name type="scientific">Eubacterium multiforme</name>
    <dbReference type="NCBI Taxonomy" id="83339"/>
    <lineage>
        <taxon>Bacteria</taxon>
        <taxon>Bacillati</taxon>
        <taxon>Bacillota</taxon>
        <taxon>Clostridia</taxon>
        <taxon>Eubacteriales</taxon>
        <taxon>Eubacteriaceae</taxon>
        <taxon>Eubacterium</taxon>
    </lineage>
</organism>
<dbReference type="InterPro" id="IPR020846">
    <property type="entry name" value="MFS_dom"/>
</dbReference>
<dbReference type="SUPFAM" id="SSF103473">
    <property type="entry name" value="MFS general substrate transporter"/>
    <property type="match status" value="1"/>
</dbReference>
<keyword evidence="9" id="KW-1185">Reference proteome</keyword>
<dbReference type="InterPro" id="IPR036259">
    <property type="entry name" value="MFS_trans_sf"/>
</dbReference>
<proteinExistence type="predicted"/>
<feature type="domain" description="Major facilitator superfamily (MFS) profile" evidence="7">
    <location>
        <begin position="30"/>
        <end position="440"/>
    </location>
</feature>
<feature type="transmembrane region" description="Helical" evidence="6">
    <location>
        <begin position="324"/>
        <end position="340"/>
    </location>
</feature>
<dbReference type="PANTHER" id="PTHR43826">
    <property type="entry name" value="GLUCOSE-6-PHOSPHATE EXCHANGER SLC37A4"/>
    <property type="match status" value="1"/>
</dbReference>
<reference evidence="8 9" key="1">
    <citation type="submission" date="2023-07" db="EMBL/GenBank/DDBJ databases">
        <title>Genomic Encyclopedia of Type Strains, Phase IV (KMG-IV): sequencing the most valuable type-strain genomes for metagenomic binning, comparative biology and taxonomic classification.</title>
        <authorList>
            <person name="Goeker M."/>
        </authorList>
    </citation>
    <scope>NUCLEOTIDE SEQUENCE [LARGE SCALE GENOMIC DNA]</scope>
    <source>
        <strain evidence="8 9">DSM 20694</strain>
    </source>
</reference>
<keyword evidence="5 6" id="KW-0472">Membrane</keyword>
<feature type="transmembrane region" description="Helical" evidence="6">
    <location>
        <begin position="163"/>
        <end position="182"/>
    </location>
</feature>
<protein>
    <submittedName>
        <fullName evidence="8">OPA family glycerol-3-phosphate transporter-like MFS transporter</fullName>
    </submittedName>
</protein>
<evidence type="ECO:0000256" key="1">
    <source>
        <dbReference type="ARBA" id="ARBA00004651"/>
    </source>
</evidence>
<evidence type="ECO:0000256" key="2">
    <source>
        <dbReference type="ARBA" id="ARBA00022448"/>
    </source>
</evidence>
<feature type="transmembrane region" description="Helical" evidence="6">
    <location>
        <begin position="413"/>
        <end position="432"/>
    </location>
</feature>
<dbReference type="PIRSF" id="PIRSF002808">
    <property type="entry name" value="Hexose_phosphate_transp"/>
    <property type="match status" value="1"/>
</dbReference>
<dbReference type="NCBIfam" id="TIGR00881">
    <property type="entry name" value="2A0104"/>
    <property type="match status" value="1"/>
</dbReference>